<feature type="region of interest" description="Disordered" evidence="1">
    <location>
        <begin position="27"/>
        <end position="116"/>
    </location>
</feature>
<organism evidence="2 3">
    <name type="scientific">Bacteroides fluxus YIT 12057</name>
    <dbReference type="NCBI Taxonomy" id="763034"/>
    <lineage>
        <taxon>Bacteria</taxon>
        <taxon>Pseudomonadati</taxon>
        <taxon>Bacteroidota</taxon>
        <taxon>Bacteroidia</taxon>
        <taxon>Bacteroidales</taxon>
        <taxon>Bacteroidaceae</taxon>
        <taxon>Bacteroides</taxon>
    </lineage>
</organism>
<dbReference type="GeneID" id="86050241"/>
<dbReference type="HOGENOM" id="CLU_139599_0_0_10"/>
<keyword evidence="3" id="KW-1185">Reference proteome</keyword>
<evidence type="ECO:0000256" key="1">
    <source>
        <dbReference type="SAM" id="MobiDB-lite"/>
    </source>
</evidence>
<proteinExistence type="predicted"/>
<accession>F3PVJ1</accession>
<feature type="compositionally biased region" description="Polar residues" evidence="1">
    <location>
        <begin position="85"/>
        <end position="98"/>
    </location>
</feature>
<name>F3PVJ1_9BACE</name>
<protein>
    <submittedName>
        <fullName evidence="2">Uncharacterized protein</fullName>
    </submittedName>
</protein>
<dbReference type="RefSeq" id="WP_009126008.1">
    <property type="nucleotide sequence ID" value="NZ_GL882666.1"/>
</dbReference>
<evidence type="ECO:0000313" key="3">
    <source>
        <dbReference type="Proteomes" id="UP000003416"/>
    </source>
</evidence>
<dbReference type="eggNOG" id="ENOG50315FK">
    <property type="taxonomic scope" value="Bacteria"/>
</dbReference>
<comment type="caution">
    <text evidence="2">The sequence shown here is derived from an EMBL/GenBank/DDBJ whole genome shotgun (WGS) entry which is preliminary data.</text>
</comment>
<dbReference type="STRING" id="763034.HMPREF9446_02769"/>
<sequence length="137" mass="15416">MEDVFKFLLVAAVMVIGLVRQFKKEARKDTEGKPFMLPSTNMDDDTCPPYPEQEDTYGGYIPEGPRTTEQPVEGIFVRPAKSNPKKSATSSYTPVQTNPSPPIAETPEFNGTSEYSIHSAEEARRAIIWSEILQRKY</sequence>
<reference evidence="2 3" key="1">
    <citation type="submission" date="2011-02" db="EMBL/GenBank/DDBJ databases">
        <authorList>
            <person name="Weinstock G."/>
            <person name="Sodergren E."/>
            <person name="Clifton S."/>
            <person name="Fulton L."/>
            <person name="Fulton B."/>
            <person name="Courtney L."/>
            <person name="Fronick C."/>
            <person name="Harrison M."/>
            <person name="Strong C."/>
            <person name="Farmer C."/>
            <person name="Delahaunty K."/>
            <person name="Markovic C."/>
            <person name="Hall O."/>
            <person name="Minx P."/>
            <person name="Tomlinson C."/>
            <person name="Mitreva M."/>
            <person name="Hou S."/>
            <person name="Chen J."/>
            <person name="Wollam A."/>
            <person name="Pepin K.H."/>
            <person name="Johnson M."/>
            <person name="Bhonagiri V."/>
            <person name="Zhang X."/>
            <person name="Suruliraj S."/>
            <person name="Warren W."/>
            <person name="Chinwalla A."/>
            <person name="Mardis E.R."/>
            <person name="Wilson R.K."/>
        </authorList>
    </citation>
    <scope>NUCLEOTIDE SEQUENCE [LARGE SCALE GENOMIC DNA]</scope>
    <source>
        <strain evidence="2 3">YIT 12057</strain>
    </source>
</reference>
<dbReference type="Proteomes" id="UP000003416">
    <property type="component" value="Unassembled WGS sequence"/>
</dbReference>
<dbReference type="AlphaFoldDB" id="F3PVJ1"/>
<gene>
    <name evidence="2" type="ORF">HMPREF9446_02769</name>
</gene>
<evidence type="ECO:0000313" key="2">
    <source>
        <dbReference type="EMBL" id="EGF54728.1"/>
    </source>
</evidence>
<dbReference type="EMBL" id="AFBN01000071">
    <property type="protein sequence ID" value="EGF54728.1"/>
    <property type="molecule type" value="Genomic_DNA"/>
</dbReference>